<dbReference type="EMBL" id="JRRC01440472">
    <property type="protein sequence ID" value="KHG05946.1"/>
    <property type="molecule type" value="Genomic_DNA"/>
</dbReference>
<organism evidence="1 2">
    <name type="scientific">Gossypium arboreum</name>
    <name type="common">Tree cotton</name>
    <name type="synonym">Gossypium nanking</name>
    <dbReference type="NCBI Taxonomy" id="29729"/>
    <lineage>
        <taxon>Eukaryota</taxon>
        <taxon>Viridiplantae</taxon>
        <taxon>Streptophyta</taxon>
        <taxon>Embryophyta</taxon>
        <taxon>Tracheophyta</taxon>
        <taxon>Spermatophyta</taxon>
        <taxon>Magnoliopsida</taxon>
        <taxon>eudicotyledons</taxon>
        <taxon>Gunneridae</taxon>
        <taxon>Pentapetalae</taxon>
        <taxon>rosids</taxon>
        <taxon>malvids</taxon>
        <taxon>Malvales</taxon>
        <taxon>Malvaceae</taxon>
        <taxon>Malvoideae</taxon>
        <taxon>Gossypium</taxon>
    </lineage>
</organism>
<keyword evidence="2" id="KW-1185">Reference proteome</keyword>
<name>A0A0B0N434_GOSAR</name>
<accession>A0A0B0N434</accession>
<protein>
    <submittedName>
        <fullName evidence="1">Uncharacterized protein</fullName>
    </submittedName>
</protein>
<gene>
    <name evidence="1" type="ORF">F383_31915</name>
</gene>
<comment type="caution">
    <text evidence="1">The sequence shown here is derived from an EMBL/GenBank/DDBJ whole genome shotgun (WGS) entry which is preliminary data.</text>
</comment>
<dbReference type="Proteomes" id="UP000032142">
    <property type="component" value="Unassembled WGS sequence"/>
</dbReference>
<evidence type="ECO:0000313" key="1">
    <source>
        <dbReference type="EMBL" id="KHG05946.1"/>
    </source>
</evidence>
<proteinExistence type="predicted"/>
<dbReference type="AlphaFoldDB" id="A0A0B0N434"/>
<sequence>MHRLHYESQCKTMSGTWHQPREISQCKTCLGHASVTRYVSVRPCLRHGIGTDILELV</sequence>
<reference evidence="2" key="1">
    <citation type="submission" date="2014-09" db="EMBL/GenBank/DDBJ databases">
        <authorList>
            <person name="Mudge J."/>
            <person name="Ramaraj T."/>
            <person name="Lindquist I.E."/>
            <person name="Bharti A.K."/>
            <person name="Sundararajan A."/>
            <person name="Cameron C.T."/>
            <person name="Woodward J.E."/>
            <person name="May G.D."/>
            <person name="Brubaker C."/>
            <person name="Broadhvest J."/>
            <person name="Wilkins T.A."/>
        </authorList>
    </citation>
    <scope>NUCLEOTIDE SEQUENCE</scope>
    <source>
        <strain evidence="2">cv. AKA8401</strain>
    </source>
</reference>
<evidence type="ECO:0000313" key="2">
    <source>
        <dbReference type="Proteomes" id="UP000032142"/>
    </source>
</evidence>